<evidence type="ECO:0000256" key="2">
    <source>
        <dbReference type="ARBA" id="ARBA00022729"/>
    </source>
</evidence>
<dbReference type="InterPro" id="IPR007137">
    <property type="entry name" value="DUF348"/>
</dbReference>
<dbReference type="Gene3D" id="2.20.230.10">
    <property type="entry name" value="Resuscitation-promoting factor rpfb"/>
    <property type="match status" value="1"/>
</dbReference>
<dbReference type="InterPro" id="IPR010618">
    <property type="entry name" value="RPF"/>
</dbReference>
<keyword evidence="2" id="KW-0732">Signal</keyword>
<dbReference type="SMART" id="SM01208">
    <property type="entry name" value="G5"/>
    <property type="match status" value="1"/>
</dbReference>
<dbReference type="SUPFAM" id="SSF53955">
    <property type="entry name" value="Lysozyme-like"/>
    <property type="match status" value="1"/>
</dbReference>
<name>A0A6B8TMF7_9CORY</name>
<dbReference type="InterPro" id="IPR023346">
    <property type="entry name" value="Lysozyme-like_dom_sf"/>
</dbReference>
<dbReference type="KEGG" id="cxe:FOB82_02555"/>
<evidence type="ECO:0000313" key="5">
    <source>
        <dbReference type="EMBL" id="QGS33991.1"/>
    </source>
</evidence>
<organism evidence="5 6">
    <name type="scientific">Corynebacterium xerosis</name>
    <dbReference type="NCBI Taxonomy" id="1725"/>
    <lineage>
        <taxon>Bacteria</taxon>
        <taxon>Bacillati</taxon>
        <taxon>Actinomycetota</taxon>
        <taxon>Actinomycetes</taxon>
        <taxon>Mycobacteriales</taxon>
        <taxon>Corynebacteriaceae</taxon>
        <taxon>Corynebacterium</taxon>
    </lineage>
</organism>
<evidence type="ECO:0000256" key="1">
    <source>
        <dbReference type="ARBA" id="ARBA00010830"/>
    </source>
</evidence>
<dbReference type="Gene3D" id="1.10.530.10">
    <property type="match status" value="1"/>
</dbReference>
<keyword evidence="3" id="KW-0378">Hydrolase</keyword>
<dbReference type="Pfam" id="PF03990">
    <property type="entry name" value="DUF348"/>
    <property type="match status" value="3"/>
</dbReference>
<evidence type="ECO:0000256" key="3">
    <source>
        <dbReference type="ARBA" id="ARBA00022801"/>
    </source>
</evidence>
<dbReference type="PROSITE" id="PS51109">
    <property type="entry name" value="G5"/>
    <property type="match status" value="1"/>
</dbReference>
<dbReference type="Pfam" id="PF06737">
    <property type="entry name" value="Transglycosylas"/>
    <property type="match status" value="1"/>
</dbReference>
<dbReference type="Proteomes" id="UP000426857">
    <property type="component" value="Chromosome"/>
</dbReference>
<gene>
    <name evidence="5" type="ORF">FOB82_02555</name>
</gene>
<dbReference type="RefSeq" id="WP_155867750.1">
    <property type="nucleotide sequence ID" value="NZ_CP046322.1"/>
</dbReference>
<evidence type="ECO:0000313" key="6">
    <source>
        <dbReference type="Proteomes" id="UP000426857"/>
    </source>
</evidence>
<dbReference type="GO" id="GO:0016787">
    <property type="term" value="F:hydrolase activity"/>
    <property type="evidence" value="ECO:0007669"/>
    <property type="project" value="UniProtKB-KW"/>
</dbReference>
<dbReference type="CDD" id="cd13925">
    <property type="entry name" value="RPF"/>
    <property type="match status" value="1"/>
</dbReference>
<dbReference type="Pfam" id="PF07501">
    <property type="entry name" value="G5"/>
    <property type="match status" value="1"/>
</dbReference>
<feature type="domain" description="G5" evidence="4">
    <location>
        <begin position="207"/>
        <end position="287"/>
    </location>
</feature>
<comment type="similarity">
    <text evidence="1">Belongs to the transglycosylase family. Rpf subfamily.</text>
</comment>
<dbReference type="EMBL" id="CP046322">
    <property type="protein sequence ID" value="QGS33991.1"/>
    <property type="molecule type" value="Genomic_DNA"/>
</dbReference>
<evidence type="ECO:0000259" key="4">
    <source>
        <dbReference type="PROSITE" id="PS51109"/>
    </source>
</evidence>
<reference evidence="5 6" key="1">
    <citation type="submission" date="2019-11" db="EMBL/GenBank/DDBJ databases">
        <title>FDA dAtabase for Regulatory Grade micrObial Sequences (FDA-ARGOS): Supporting development and validation of Infectious Disease Dx tests.</title>
        <authorList>
            <person name="Kerrigan L."/>
            <person name="Long C."/>
            <person name="Tallon L."/>
            <person name="Sadzewicz L."/>
            <person name="Vavikolanu K."/>
            <person name="Mehta A."/>
            <person name="Aluvathingal J."/>
            <person name="Nadendla S."/>
            <person name="Yan Y."/>
            <person name="Sichtig H."/>
        </authorList>
    </citation>
    <scope>NUCLEOTIDE SEQUENCE [LARGE SCALE GENOMIC DNA]</scope>
    <source>
        <strain evidence="5 6">FDAARGOS_674</strain>
    </source>
</reference>
<accession>A0A6B8TMF7</accession>
<protein>
    <submittedName>
        <fullName evidence="5">Resuscitation-promoting factor</fullName>
    </submittedName>
</protein>
<dbReference type="AlphaFoldDB" id="A0A6B8TMF7"/>
<sequence length="378" mass="39529">MSKHVKPNVNRLNNKATTTKRVATGGLLVALVAGGGTAAAAQKSVTVDVDGEIQQVSTIFGDDARILDKAGVEVADGDQVIRQGEIADGGKLVYRSAKPVSLTVDGVVSETTTTELTVAELIESLPEVTAVDSVKAPSAKIPAEGIELDIVTAKDIVLDDSGREGRLQMAVATVADVLEQRGIVLGAGETVTPPPETPVAEGMRIDVSRFIERVITEDVEIPSPEEIIEDPELYDDERVVETQGAAGTKLMQVKVLSRDGQELSREVLKEEEGLAPTVTTVRQGTKPRPGAAPAVANGSVWDALAQCESGGDWSIDTGNGYSGGLQFHPQTWTAHGGGQYAPTAGHASREQQIAVAEKVQASQGWGAWPACSASLGLL</sequence>
<dbReference type="InterPro" id="IPR011098">
    <property type="entry name" value="G5_dom"/>
</dbReference>
<proteinExistence type="inferred from homology"/>